<evidence type="ECO:0000313" key="1">
    <source>
        <dbReference type="EMBL" id="SMC07877.1"/>
    </source>
</evidence>
<keyword evidence="2" id="KW-1185">Reference proteome</keyword>
<reference evidence="2" key="1">
    <citation type="submission" date="2017-04" db="EMBL/GenBank/DDBJ databases">
        <authorList>
            <person name="Varghese N."/>
            <person name="Submissions S."/>
        </authorList>
    </citation>
    <scope>NUCLEOTIDE SEQUENCE [LARGE SCALE GENOMIC DNA]</scope>
    <source>
        <strain evidence="2">DSM 9293</strain>
    </source>
</reference>
<accession>A0A1W1WNJ6</accession>
<dbReference type="RefSeq" id="WP_020374143.1">
    <property type="nucleotide sequence ID" value="NZ_FWWY01000002.1"/>
</dbReference>
<proteinExistence type="predicted"/>
<dbReference type="EMBL" id="FWWY01000002">
    <property type="protein sequence ID" value="SMC07877.1"/>
    <property type="molecule type" value="Genomic_DNA"/>
</dbReference>
<name>A0A1W1WNJ6_SULTA</name>
<organism evidence="1 2">
    <name type="scientific">Sulfobacillus thermosulfidooxidans (strain DSM 9293 / VKM B-1269 / AT-1)</name>
    <dbReference type="NCBI Taxonomy" id="929705"/>
    <lineage>
        <taxon>Bacteria</taxon>
        <taxon>Bacillati</taxon>
        <taxon>Bacillota</taxon>
        <taxon>Clostridia</taxon>
        <taxon>Eubacteriales</taxon>
        <taxon>Clostridiales Family XVII. Incertae Sedis</taxon>
        <taxon>Sulfobacillus</taxon>
    </lineage>
</organism>
<sequence>MIPNPHHPAMGHVLDHWLHHLRTYHHYSATDCQRIAQHLGLIVATYDREWIAVDDPLVQAFSQGALDA</sequence>
<gene>
    <name evidence="1" type="ORF">SAMN00768000_3505</name>
</gene>
<protein>
    <submittedName>
        <fullName evidence="1">Uncharacterized protein</fullName>
    </submittedName>
</protein>
<evidence type="ECO:0000313" key="2">
    <source>
        <dbReference type="Proteomes" id="UP000192660"/>
    </source>
</evidence>
<dbReference type="AlphaFoldDB" id="A0A1W1WNJ6"/>
<dbReference type="Proteomes" id="UP000192660">
    <property type="component" value="Unassembled WGS sequence"/>
</dbReference>